<dbReference type="InterPro" id="IPR023211">
    <property type="entry name" value="DNA_pol_palm_dom_sf"/>
</dbReference>
<comment type="similarity">
    <text evidence="1">Belongs to the DNA polymerase type-B family.</text>
</comment>
<dbReference type="SUPFAM" id="SSF56672">
    <property type="entry name" value="DNA/RNA polymerases"/>
    <property type="match status" value="1"/>
</dbReference>
<keyword evidence="6" id="KW-0239">DNA-directed DNA polymerase</keyword>
<dbReference type="SUPFAM" id="SSF53098">
    <property type="entry name" value="Ribonuclease H-like"/>
    <property type="match status" value="1"/>
</dbReference>
<dbReference type="GO" id="GO:0006260">
    <property type="term" value="P:DNA replication"/>
    <property type="evidence" value="ECO:0007669"/>
    <property type="project" value="UniProtKB-KW"/>
</dbReference>
<keyword evidence="7" id="KW-0238">DNA-binding</keyword>
<evidence type="ECO:0000313" key="11">
    <source>
        <dbReference type="Proteomes" id="UP001159428"/>
    </source>
</evidence>
<evidence type="ECO:0000256" key="4">
    <source>
        <dbReference type="ARBA" id="ARBA00022695"/>
    </source>
</evidence>
<dbReference type="GO" id="GO:0000166">
    <property type="term" value="F:nucleotide binding"/>
    <property type="evidence" value="ECO:0007669"/>
    <property type="project" value="InterPro"/>
</dbReference>
<dbReference type="Gene3D" id="3.30.420.10">
    <property type="entry name" value="Ribonuclease H-like superfamily/Ribonuclease H"/>
    <property type="match status" value="1"/>
</dbReference>
<evidence type="ECO:0000256" key="7">
    <source>
        <dbReference type="ARBA" id="ARBA00023125"/>
    </source>
</evidence>
<dbReference type="InterPro" id="IPR011335">
    <property type="entry name" value="Restrct_endonuc-II-like"/>
</dbReference>
<evidence type="ECO:0000256" key="3">
    <source>
        <dbReference type="ARBA" id="ARBA00022679"/>
    </source>
</evidence>
<dbReference type="AlphaFoldDB" id="A0AAU9VN36"/>
<accession>A0AAU9VN36</accession>
<organism evidence="10 11">
    <name type="scientific">Pocillopora meandrina</name>
    <dbReference type="NCBI Taxonomy" id="46732"/>
    <lineage>
        <taxon>Eukaryota</taxon>
        <taxon>Metazoa</taxon>
        <taxon>Cnidaria</taxon>
        <taxon>Anthozoa</taxon>
        <taxon>Hexacorallia</taxon>
        <taxon>Scleractinia</taxon>
        <taxon>Astrocoeniina</taxon>
        <taxon>Pocilloporidae</taxon>
        <taxon>Pocillopora</taxon>
    </lineage>
</organism>
<keyword evidence="3" id="KW-0808">Transferase</keyword>
<dbReference type="InterPro" id="IPR036397">
    <property type="entry name" value="RNaseH_sf"/>
</dbReference>
<name>A0AAU9VN36_9CNID</name>
<reference evidence="10 11" key="1">
    <citation type="submission" date="2022-05" db="EMBL/GenBank/DDBJ databases">
        <authorList>
            <consortium name="Genoscope - CEA"/>
            <person name="William W."/>
        </authorList>
    </citation>
    <scope>NUCLEOTIDE SEQUENCE [LARGE SCALE GENOMIC DNA]</scope>
</reference>
<gene>
    <name evidence="10" type="ORF">PMEA_00010137</name>
</gene>
<dbReference type="InterPro" id="IPR004868">
    <property type="entry name" value="DNA-dir_DNA_pol_B_mt/vir"/>
</dbReference>
<evidence type="ECO:0000313" key="10">
    <source>
        <dbReference type="EMBL" id="CAH3033551.1"/>
    </source>
</evidence>
<dbReference type="PANTHER" id="PTHR33568">
    <property type="entry name" value="DNA POLYMERASE"/>
    <property type="match status" value="1"/>
</dbReference>
<feature type="domain" description="DNA-directed DNA polymerase family B mitochondria/virus" evidence="9">
    <location>
        <begin position="506"/>
        <end position="660"/>
    </location>
</feature>
<dbReference type="GO" id="GO:0006281">
    <property type="term" value="P:DNA repair"/>
    <property type="evidence" value="ECO:0007669"/>
    <property type="project" value="UniProtKB-ARBA"/>
</dbReference>
<evidence type="ECO:0000256" key="1">
    <source>
        <dbReference type="ARBA" id="ARBA00005755"/>
    </source>
</evidence>
<dbReference type="GO" id="GO:0003887">
    <property type="term" value="F:DNA-directed DNA polymerase activity"/>
    <property type="evidence" value="ECO:0007669"/>
    <property type="project" value="UniProtKB-KW"/>
</dbReference>
<keyword evidence="4" id="KW-0548">Nucleotidyltransferase</keyword>
<dbReference type="Gene3D" id="3.90.1600.10">
    <property type="entry name" value="Palm domain of DNA polymerase"/>
    <property type="match status" value="1"/>
</dbReference>
<dbReference type="SUPFAM" id="SSF52980">
    <property type="entry name" value="Restriction endonuclease-like"/>
    <property type="match status" value="1"/>
</dbReference>
<dbReference type="InterPro" id="IPR043502">
    <property type="entry name" value="DNA/RNA_pol_sf"/>
</dbReference>
<dbReference type="Pfam" id="PF03175">
    <property type="entry name" value="DNA_pol_B_2"/>
    <property type="match status" value="1"/>
</dbReference>
<evidence type="ECO:0000259" key="9">
    <source>
        <dbReference type="Pfam" id="PF03175"/>
    </source>
</evidence>
<dbReference type="PANTHER" id="PTHR33568:SF3">
    <property type="entry name" value="DNA-DIRECTED DNA POLYMERASE"/>
    <property type="match status" value="1"/>
</dbReference>
<evidence type="ECO:0000256" key="2">
    <source>
        <dbReference type="ARBA" id="ARBA00012417"/>
    </source>
</evidence>
<evidence type="ECO:0000256" key="5">
    <source>
        <dbReference type="ARBA" id="ARBA00022705"/>
    </source>
</evidence>
<dbReference type="Proteomes" id="UP001159428">
    <property type="component" value="Unassembled WGS sequence"/>
</dbReference>
<sequence>MAKRKFDEVEYGDDGISDDLLNEIGEVFENQYGNDVTDSQMVQFGRELDQQQLDALDIGLDEHPEQIGGGMPLFEFDFQNLVSPSAEKFDHHVQTQRFTVGEIMNGNSEERFGAYMNQLANQLNSNESFSPEDKFAVDLTIVPKPKEGGKSKLTKGRHNIEDVLHNKQCVLPIKNSEDNLCLARAICLTKAHLHKDDGVEGKRYYKNLGNNPNVLTRCAKFLHKQAGVPEGPCGRAELEKFQQYLAPDYQLKVMTTCYPYCITFQGNVESPKYIIRLLYRPEYESDMGHYHGCTSYLGFLERSYFCDTCNKGFDHDDFRNHPCEGRRCKACKQTECGTKPHEPTLHCSAYNRHFYSQNCLALHRAKNICMTLVRCGNCCKQFQPDPQQLHRCYFGKCSNCKEYVDLREHKCYIQPIPEQEDSPKRKTKAKIKRHLKINPEASVYEEPSIFVYADYEAMISDDGTHLPICVCAQTSENNTSYTFYGDDCSKQFLEFLTNLTEDQYKEPREVICIFHNLKGYDSIFIQHQLVIEGRKFDVMIPNGTKMISLEAGKITFKDSMAFLPMALSAFTDTFFSYYDPEGMSSKKKEEFEVWYREEAAKQHPFDLKEELLAYCHSDVALLKAGCHKFIQEFKSIAGFNLMEKCVTIAAACNRYWRRKHLPLDLIAVEPSSGWRGARMNHSKASLEWLMWQEYNTRSRIQHARNRGEYRITVGSTLYFVDGYDAQTRTVYEFHGCFYHGCRTCYTNRKQIPFCSNGLTVEALRQQTSQKIQKLRGKGYRVVEIWGCEWEKEKKETPVITEFLKDLDIVPPLNPREGFYGGRTGAACLYHKVNEEEREEIRYIDVTSEYPYVNKYGTYPVGHPDIYLEPENQDPRSYFGLMTVDITPPADLYNQSYLTTKQCTQPHELLDLLDDPLFTVTDIRILNSEVIEVSYKRDEEDPYKGSNTNIFIAAFTTCLACFKLYESLEKLGDRVLYYDTDSVIYTLKPGQTEIELGDYLGDMTNELDNGDFIVEFISAGAKNYGYQTKNGKVVCKVKGFSLNVRGAKQLNYDIIRQNILDEVLHPLDEQRKTLVVNLTHFVRNPTLKKIKTETQTKLYQLVFDKRVLDHSHGFKSYPYGYSRLDAQDLENMDLLLL</sequence>
<dbReference type="EMBL" id="CALNXJ010000002">
    <property type="protein sequence ID" value="CAH3033551.1"/>
    <property type="molecule type" value="Genomic_DNA"/>
</dbReference>
<dbReference type="InterPro" id="IPR012337">
    <property type="entry name" value="RNaseH-like_sf"/>
</dbReference>
<evidence type="ECO:0000256" key="8">
    <source>
        <dbReference type="ARBA" id="ARBA00049244"/>
    </source>
</evidence>
<dbReference type="EC" id="2.7.7.7" evidence="2"/>
<dbReference type="GO" id="GO:0003677">
    <property type="term" value="F:DNA binding"/>
    <property type="evidence" value="ECO:0007669"/>
    <property type="project" value="UniProtKB-KW"/>
</dbReference>
<comment type="catalytic activity">
    <reaction evidence="8">
        <text>DNA(n) + a 2'-deoxyribonucleoside 5'-triphosphate = DNA(n+1) + diphosphate</text>
        <dbReference type="Rhea" id="RHEA:22508"/>
        <dbReference type="Rhea" id="RHEA-COMP:17339"/>
        <dbReference type="Rhea" id="RHEA-COMP:17340"/>
        <dbReference type="ChEBI" id="CHEBI:33019"/>
        <dbReference type="ChEBI" id="CHEBI:61560"/>
        <dbReference type="ChEBI" id="CHEBI:173112"/>
        <dbReference type="EC" id="2.7.7.7"/>
    </reaction>
</comment>
<keyword evidence="11" id="KW-1185">Reference proteome</keyword>
<proteinExistence type="inferred from homology"/>
<evidence type="ECO:0000256" key="6">
    <source>
        <dbReference type="ARBA" id="ARBA00022932"/>
    </source>
</evidence>
<dbReference type="Gene3D" id="3.40.960.10">
    <property type="entry name" value="VSR Endonuclease"/>
    <property type="match status" value="1"/>
</dbReference>
<keyword evidence="5" id="KW-0235">DNA replication</keyword>
<comment type="caution">
    <text evidence="10">The sequence shown here is derived from an EMBL/GenBank/DDBJ whole genome shotgun (WGS) entry which is preliminary data.</text>
</comment>
<protein>
    <recommendedName>
        <fullName evidence="2">DNA-directed DNA polymerase</fullName>
        <ecNumber evidence="2">2.7.7.7</ecNumber>
    </recommendedName>
</protein>